<protein>
    <submittedName>
        <fullName evidence="4">Desert hedgehog protein A</fullName>
    </submittedName>
</protein>
<proteinExistence type="predicted"/>
<evidence type="ECO:0000256" key="1">
    <source>
        <dbReference type="SAM" id="MobiDB-lite"/>
    </source>
</evidence>
<dbReference type="PROSITE" id="PS50213">
    <property type="entry name" value="FAS1"/>
    <property type="match status" value="1"/>
</dbReference>
<dbReference type="InterPro" id="IPR000782">
    <property type="entry name" value="FAS1_domain"/>
</dbReference>
<dbReference type="InterPro" id="IPR006141">
    <property type="entry name" value="Intein_N"/>
</dbReference>
<name>A0A2V3IE18_9FLOR</name>
<feature type="domain" description="FAS1" evidence="3">
    <location>
        <begin position="48"/>
        <end position="210"/>
    </location>
</feature>
<dbReference type="SUPFAM" id="SSF82153">
    <property type="entry name" value="FAS1 domain"/>
    <property type="match status" value="1"/>
</dbReference>
<comment type="caution">
    <text evidence="4">The sequence shown here is derived from an EMBL/GenBank/DDBJ whole genome shotgun (WGS) entry which is preliminary data.</text>
</comment>
<accession>A0A2V3IE18</accession>
<dbReference type="GO" id="GO:0016540">
    <property type="term" value="P:protein autoprocessing"/>
    <property type="evidence" value="ECO:0007669"/>
    <property type="project" value="InterPro"/>
</dbReference>
<dbReference type="Gene3D" id="2.30.180.10">
    <property type="entry name" value="FAS1 domain"/>
    <property type="match status" value="1"/>
</dbReference>
<dbReference type="PANTHER" id="PTHR11889:SF31">
    <property type="entry name" value="PROTEIN HEDGEHOG"/>
    <property type="match status" value="1"/>
</dbReference>
<keyword evidence="2" id="KW-0732">Signal</keyword>
<dbReference type="InterPro" id="IPR001767">
    <property type="entry name" value="Hedgehog_Hint"/>
</dbReference>
<dbReference type="Pfam" id="PF02469">
    <property type="entry name" value="Fasciclin"/>
    <property type="match status" value="1"/>
</dbReference>
<evidence type="ECO:0000313" key="4">
    <source>
        <dbReference type="EMBL" id="PXF40307.1"/>
    </source>
</evidence>
<feature type="compositionally biased region" description="Low complexity" evidence="1">
    <location>
        <begin position="229"/>
        <end position="244"/>
    </location>
</feature>
<dbReference type="Gene3D" id="2.170.16.10">
    <property type="entry name" value="Hedgehog/Intein (Hint) domain"/>
    <property type="match status" value="1"/>
</dbReference>
<feature type="compositionally biased region" description="Acidic residues" evidence="1">
    <location>
        <begin position="245"/>
        <end position="271"/>
    </location>
</feature>
<dbReference type="STRING" id="448386.A0A2V3IE18"/>
<evidence type="ECO:0000256" key="2">
    <source>
        <dbReference type="SAM" id="SignalP"/>
    </source>
</evidence>
<feature type="chain" id="PRO_5016030991" evidence="2">
    <location>
        <begin position="23"/>
        <end position="476"/>
    </location>
</feature>
<evidence type="ECO:0000259" key="3">
    <source>
        <dbReference type="PROSITE" id="PS50213"/>
    </source>
</evidence>
<dbReference type="SUPFAM" id="SSF51294">
    <property type="entry name" value="Hedgehog/intein (Hint) domain"/>
    <property type="match status" value="1"/>
</dbReference>
<dbReference type="OrthoDB" id="5212at2759"/>
<dbReference type="CDD" id="cd00081">
    <property type="entry name" value="Hint"/>
    <property type="match status" value="1"/>
</dbReference>
<dbReference type="PANTHER" id="PTHR11889">
    <property type="entry name" value="HEDGEHOG"/>
    <property type="match status" value="1"/>
</dbReference>
<dbReference type="AlphaFoldDB" id="A0A2V3IE18"/>
<feature type="signal peptide" evidence="2">
    <location>
        <begin position="1"/>
        <end position="22"/>
    </location>
</feature>
<feature type="compositionally biased region" description="Acidic residues" evidence="1">
    <location>
        <begin position="284"/>
        <end position="296"/>
    </location>
</feature>
<organism evidence="4 5">
    <name type="scientific">Gracilariopsis chorda</name>
    <dbReference type="NCBI Taxonomy" id="448386"/>
    <lineage>
        <taxon>Eukaryota</taxon>
        <taxon>Rhodophyta</taxon>
        <taxon>Florideophyceae</taxon>
        <taxon>Rhodymeniophycidae</taxon>
        <taxon>Gracilariales</taxon>
        <taxon>Gracilariaceae</taxon>
        <taxon>Gracilariopsis</taxon>
    </lineage>
</organism>
<keyword evidence="5" id="KW-1185">Reference proteome</keyword>
<sequence length="476" mass="51209">MTSRSCYLLLLCSVFALALVLADDAPTDGSLPLSAADGVANPTIPDPRTTIYEFVRQSEVHTILFRLIDSNEQSKEFLNNKGARFTLFAPVDNAFIRLANSLTPGVTVDQQTDADDVIAAIAAAIEQIREVTNFAAASDIVIYHVLEGAFPIEDLIEMGTATTVLGRPRNLTFFDGNVVVDADDSRNNATANPTNIFALNGWIHQIYGVLLPFQLDEAVTLITSRPTPAAVTPIVTPTPVSGEQVTEEETSEEETTEEGEDADDGDGDEDPSTVITEDGAAPTPDDDDDDDDDDEVCFPASATVTTADGSTVRMADLEAGQHIQHDEHGASSPVFLFTHRTLKREQWFYRISTASGHAVSITGNHYLYVNERLVAAHAVQVGNVVRTMSGPSAVVKVERVKDVGLYAPHSLHGDVVVDGIVCSSYSRAVAPGLAHALLLPLRWFVRASGAREVLPGVFYEGGRGLERFVPKGLAAY</sequence>
<gene>
    <name evidence="4" type="ORF">BWQ96_09963</name>
</gene>
<evidence type="ECO:0000313" key="5">
    <source>
        <dbReference type="Proteomes" id="UP000247409"/>
    </source>
</evidence>
<dbReference type="SMART" id="SM00306">
    <property type="entry name" value="HintN"/>
    <property type="match status" value="1"/>
</dbReference>
<dbReference type="InterPro" id="IPR036378">
    <property type="entry name" value="FAS1_dom_sf"/>
</dbReference>
<dbReference type="Proteomes" id="UP000247409">
    <property type="component" value="Unassembled WGS sequence"/>
</dbReference>
<dbReference type="EMBL" id="NBIV01000313">
    <property type="protein sequence ID" value="PXF40307.1"/>
    <property type="molecule type" value="Genomic_DNA"/>
</dbReference>
<dbReference type="InterPro" id="IPR036844">
    <property type="entry name" value="Hint_dom_sf"/>
</dbReference>
<dbReference type="GO" id="GO:0016539">
    <property type="term" value="P:intein-mediated protein splicing"/>
    <property type="evidence" value="ECO:0007669"/>
    <property type="project" value="InterPro"/>
</dbReference>
<dbReference type="PROSITE" id="PS50817">
    <property type="entry name" value="INTEIN_N_TER"/>
    <property type="match status" value="1"/>
</dbReference>
<dbReference type="InterPro" id="IPR003587">
    <property type="entry name" value="Hint_dom_N"/>
</dbReference>
<feature type="region of interest" description="Disordered" evidence="1">
    <location>
        <begin position="229"/>
        <end position="304"/>
    </location>
</feature>
<reference evidence="4 5" key="1">
    <citation type="journal article" date="2018" name="Mol. Biol. Evol.">
        <title>Analysis of the draft genome of the red seaweed Gracilariopsis chorda provides insights into genome size evolution in Rhodophyta.</title>
        <authorList>
            <person name="Lee J."/>
            <person name="Yang E.C."/>
            <person name="Graf L."/>
            <person name="Yang J.H."/>
            <person name="Qiu H."/>
            <person name="Zel Zion U."/>
            <person name="Chan C.X."/>
            <person name="Stephens T.G."/>
            <person name="Weber A.P.M."/>
            <person name="Boo G.H."/>
            <person name="Boo S.M."/>
            <person name="Kim K.M."/>
            <person name="Shin Y."/>
            <person name="Jung M."/>
            <person name="Lee S.J."/>
            <person name="Yim H.S."/>
            <person name="Lee J.H."/>
            <person name="Bhattacharya D."/>
            <person name="Yoon H.S."/>
        </authorList>
    </citation>
    <scope>NUCLEOTIDE SEQUENCE [LARGE SCALE GENOMIC DNA]</scope>
    <source>
        <strain evidence="4 5">SKKU-2015</strain>
        <tissue evidence="4">Whole body</tissue>
    </source>
</reference>
<dbReference type="Pfam" id="PF01079">
    <property type="entry name" value="Hint"/>
    <property type="match status" value="1"/>
</dbReference>
<dbReference type="InterPro" id="IPR050387">
    <property type="entry name" value="Hedgehog_Signaling"/>
</dbReference>